<feature type="region of interest" description="Disordered" evidence="1">
    <location>
        <begin position="534"/>
        <end position="562"/>
    </location>
</feature>
<name>W4K8T4_HETIT</name>
<dbReference type="RefSeq" id="XP_009546119.1">
    <property type="nucleotide sequence ID" value="XM_009547824.1"/>
</dbReference>
<feature type="compositionally biased region" description="Basic and acidic residues" evidence="1">
    <location>
        <begin position="239"/>
        <end position="261"/>
    </location>
</feature>
<reference evidence="2 3" key="1">
    <citation type="journal article" date="2012" name="New Phytol.">
        <title>Insight into trade-off between wood decay and parasitism from the genome of a fungal forest pathogen.</title>
        <authorList>
            <person name="Olson A."/>
            <person name="Aerts A."/>
            <person name="Asiegbu F."/>
            <person name="Belbahri L."/>
            <person name="Bouzid O."/>
            <person name="Broberg A."/>
            <person name="Canback B."/>
            <person name="Coutinho P.M."/>
            <person name="Cullen D."/>
            <person name="Dalman K."/>
            <person name="Deflorio G."/>
            <person name="van Diepen L.T."/>
            <person name="Dunand C."/>
            <person name="Duplessis S."/>
            <person name="Durling M."/>
            <person name="Gonthier P."/>
            <person name="Grimwood J."/>
            <person name="Fossdal C.G."/>
            <person name="Hansson D."/>
            <person name="Henrissat B."/>
            <person name="Hietala A."/>
            <person name="Himmelstrand K."/>
            <person name="Hoffmeister D."/>
            <person name="Hogberg N."/>
            <person name="James T.Y."/>
            <person name="Karlsson M."/>
            <person name="Kohler A."/>
            <person name="Kues U."/>
            <person name="Lee Y.H."/>
            <person name="Lin Y.C."/>
            <person name="Lind M."/>
            <person name="Lindquist E."/>
            <person name="Lombard V."/>
            <person name="Lucas S."/>
            <person name="Lunden K."/>
            <person name="Morin E."/>
            <person name="Murat C."/>
            <person name="Park J."/>
            <person name="Raffaello T."/>
            <person name="Rouze P."/>
            <person name="Salamov A."/>
            <person name="Schmutz J."/>
            <person name="Solheim H."/>
            <person name="Stahlberg J."/>
            <person name="Velez H."/>
            <person name="de Vries R.P."/>
            <person name="Wiebenga A."/>
            <person name="Woodward S."/>
            <person name="Yakovlev I."/>
            <person name="Garbelotto M."/>
            <person name="Martin F."/>
            <person name="Grigoriev I.V."/>
            <person name="Stenlid J."/>
        </authorList>
    </citation>
    <scope>NUCLEOTIDE SEQUENCE [LARGE SCALE GENOMIC DNA]</scope>
    <source>
        <strain evidence="2 3">TC 32-1</strain>
    </source>
</reference>
<accession>W4K8T4</accession>
<evidence type="ECO:0000256" key="1">
    <source>
        <dbReference type="SAM" id="MobiDB-lite"/>
    </source>
</evidence>
<feature type="region of interest" description="Disordered" evidence="1">
    <location>
        <begin position="445"/>
        <end position="471"/>
    </location>
</feature>
<feature type="region of interest" description="Disordered" evidence="1">
    <location>
        <begin position="239"/>
        <end position="345"/>
    </location>
</feature>
<feature type="compositionally biased region" description="Basic and acidic residues" evidence="1">
    <location>
        <begin position="329"/>
        <end position="339"/>
    </location>
</feature>
<dbReference type="KEGG" id="hir:HETIRDRAFT_426881"/>
<keyword evidence="3" id="KW-1185">Reference proteome</keyword>
<protein>
    <submittedName>
        <fullName evidence="2">Uncharacterized protein</fullName>
    </submittedName>
</protein>
<dbReference type="HOGENOM" id="CLU_451302_0_0_1"/>
<feature type="compositionally biased region" description="Basic residues" evidence="1">
    <location>
        <begin position="101"/>
        <end position="112"/>
    </location>
</feature>
<dbReference type="EMBL" id="KI925458">
    <property type="protein sequence ID" value="ETW81476.1"/>
    <property type="molecule type" value="Genomic_DNA"/>
</dbReference>
<feature type="region of interest" description="Disordered" evidence="1">
    <location>
        <begin position="409"/>
        <end position="430"/>
    </location>
</feature>
<evidence type="ECO:0000313" key="3">
    <source>
        <dbReference type="Proteomes" id="UP000030671"/>
    </source>
</evidence>
<proteinExistence type="predicted"/>
<dbReference type="Proteomes" id="UP000030671">
    <property type="component" value="Unassembled WGS sequence"/>
</dbReference>
<feature type="compositionally biased region" description="Polar residues" evidence="1">
    <location>
        <begin position="291"/>
        <end position="300"/>
    </location>
</feature>
<gene>
    <name evidence="2" type="ORF">HETIRDRAFT_426881</name>
</gene>
<evidence type="ECO:0000313" key="2">
    <source>
        <dbReference type="EMBL" id="ETW81476.1"/>
    </source>
</evidence>
<organism evidence="2 3">
    <name type="scientific">Heterobasidion irregulare (strain TC 32-1)</name>
    <dbReference type="NCBI Taxonomy" id="747525"/>
    <lineage>
        <taxon>Eukaryota</taxon>
        <taxon>Fungi</taxon>
        <taxon>Dikarya</taxon>
        <taxon>Basidiomycota</taxon>
        <taxon>Agaricomycotina</taxon>
        <taxon>Agaricomycetes</taxon>
        <taxon>Russulales</taxon>
        <taxon>Bondarzewiaceae</taxon>
        <taxon>Heterobasidion</taxon>
        <taxon>Heterobasidion annosum species complex</taxon>
    </lineage>
</organism>
<sequence length="605" mass="66836">MHTRNRAEAVQLQYILYIARQLQGAYHLARARVHIRSSSASQYRSSAALQLLAACRYGCRQADTGTATECLGVDDARLSEKLRPNGIEEESREPRIVPLSRHARYRPPRARPSRPSESGTYLPRTGPPPSARQNTRPRLVSISHANQKVRNCAGGTRRRGASQAQGDTERRKHGNATGAVENNETKCGWLIGGLRAGFSEVSRPRPARTPTHAPRRVWRLATARADAGLGLRIDEKREVKGARTDRRAAGRARGAEVRDTESELAIAPRMEPVGDETPGDSTPRIRKRSIQRTASPTAYDTVSPHLAAVQRASKKAPRKETPRASQRASSREPQRDRALGARRRRRLSWAQACAHGWAAREGRGRQNAGRDWRERIGRDRTRRRLVRASSRGVIAQRRAGVGAWMEAGAWKPRPSQGRGGTHERAHAKAAVAVHPLPERVAVRTQCGRGRGSAPPPRPPLSSSSSSSSSRSRSWSWSWAWASSAPRRHRHAHIQSGVRGVSLSASASMSFWHGMSSRKDVDADTDTYMDVETRGKTQDARHRHRHRQQTCNAQTWAQTSPRFENSGLAEVSRSGCRWRSAAGGSASTASGNATLRIHALRRAEEG</sequence>
<dbReference type="GeneID" id="20674160"/>
<dbReference type="AlphaFoldDB" id="W4K8T4"/>
<feature type="compositionally biased region" description="Low complexity" evidence="1">
    <location>
        <begin position="460"/>
        <end position="471"/>
    </location>
</feature>
<feature type="region of interest" description="Disordered" evidence="1">
    <location>
        <begin position="82"/>
        <end position="180"/>
    </location>
</feature>
<feature type="compositionally biased region" description="Polar residues" evidence="1">
    <location>
        <begin position="548"/>
        <end position="562"/>
    </location>
</feature>
<dbReference type="InParanoid" id="W4K8T4"/>